<keyword evidence="2" id="KW-1185">Reference proteome</keyword>
<sequence length="400" mass="47464">MGNDNNFVWESEKSLYDWTKKENYCGWDIYDALNSKFVKKICMDQKPLQIMATQFNKYSPLNFRPLLKVNKGVDMKGMGLFNQSFSKMYNITKDDKYKNDILNAIEIFKKESVKSEYGYDCWSHYFNYTSADKNILSPRVPDVITTSNVIKSLVDSYFVLQRDDLKDMSQSAYQFIRNYLLKETEDGFSYLMYSPLDKDKMVINASALGLETISKLMYLFENDKEMKEIARNLCDLLIKTQRSDGSWVYSKYHNGKERIQTDFHQGFILDGLIEYLPFAATDEKATVLETVQKGIDFYRNKQFLEDGRCHFRYPRFYPIDTHSQAQGIITFSKFSLYEPEYLDFAEKIARWTISNMQDDSGYFYYYKHRFFTNKIPHMRWCQGWMMLALSTYLERAEMVK</sequence>
<comment type="caution">
    <text evidence="1">The sequence shown here is derived from an EMBL/GenBank/DDBJ whole genome shotgun (WGS) entry which is preliminary data.</text>
</comment>
<reference evidence="1 2" key="1">
    <citation type="submission" date="2017-11" db="EMBL/GenBank/DDBJ databases">
        <title>Isolation and Characterization of Methanogenic Archaea from Saline Meromictic Lake at Siberia.</title>
        <authorList>
            <person name="Shen Y."/>
            <person name="Huang H.-H."/>
            <person name="Lai M.-C."/>
            <person name="Chen S.-C."/>
        </authorList>
    </citation>
    <scope>NUCLEOTIDE SEQUENCE [LARGE SCALE GENOMIC DNA]</scope>
    <source>
        <strain evidence="1 2">SY-01</strain>
    </source>
</reference>
<proteinExistence type="predicted"/>
<dbReference type="Proteomes" id="UP000297295">
    <property type="component" value="Unassembled WGS sequence"/>
</dbReference>
<protein>
    <submittedName>
        <fullName evidence="1">Uncharacterized protein</fullName>
    </submittedName>
</protein>
<dbReference type="InterPro" id="IPR008928">
    <property type="entry name" value="6-hairpin_glycosidase_sf"/>
</dbReference>
<evidence type="ECO:0000313" key="2">
    <source>
        <dbReference type="Proteomes" id="UP000297295"/>
    </source>
</evidence>
<dbReference type="GO" id="GO:0005975">
    <property type="term" value="P:carbohydrate metabolic process"/>
    <property type="evidence" value="ECO:0007669"/>
    <property type="project" value="InterPro"/>
</dbReference>
<accession>A0A4E0PTZ5</accession>
<organism evidence="1 2">
    <name type="scientific">Methanolobus halotolerans</name>
    <dbReference type="NCBI Taxonomy" id="2052935"/>
    <lineage>
        <taxon>Archaea</taxon>
        <taxon>Methanobacteriati</taxon>
        <taxon>Methanobacteriota</taxon>
        <taxon>Stenosarchaea group</taxon>
        <taxon>Methanomicrobia</taxon>
        <taxon>Methanosarcinales</taxon>
        <taxon>Methanosarcinaceae</taxon>
        <taxon>Methanolobus</taxon>
    </lineage>
</organism>
<gene>
    <name evidence="1" type="ORF">CUN85_09470</name>
</gene>
<dbReference type="EMBL" id="PGGK01000010">
    <property type="protein sequence ID" value="TGC08367.1"/>
    <property type="molecule type" value="Genomic_DNA"/>
</dbReference>
<dbReference type="SUPFAM" id="SSF48208">
    <property type="entry name" value="Six-hairpin glycosidases"/>
    <property type="match status" value="1"/>
</dbReference>
<dbReference type="AlphaFoldDB" id="A0A4E0PTZ5"/>
<name>A0A4E0PTZ5_9EURY</name>
<evidence type="ECO:0000313" key="1">
    <source>
        <dbReference type="EMBL" id="TGC08367.1"/>
    </source>
</evidence>
<dbReference type="OrthoDB" id="210950at2157"/>